<organism evidence="1 2">
    <name type="scientific">Comamonas odontotermitis</name>
    <dbReference type="NCBI Taxonomy" id="379895"/>
    <lineage>
        <taxon>Bacteria</taxon>
        <taxon>Pseudomonadati</taxon>
        <taxon>Pseudomonadota</taxon>
        <taxon>Betaproteobacteria</taxon>
        <taxon>Burkholderiales</taxon>
        <taxon>Comamonadaceae</taxon>
        <taxon>Comamonas</taxon>
    </lineage>
</organism>
<dbReference type="Proteomes" id="UP000562492">
    <property type="component" value="Unassembled WGS sequence"/>
</dbReference>
<dbReference type="EMBL" id="JACHKZ010000001">
    <property type="protein sequence ID" value="MBB6576245.1"/>
    <property type="molecule type" value="Genomic_DNA"/>
</dbReference>
<accession>A0ABR6RAR1</accession>
<name>A0ABR6RAR1_9BURK</name>
<evidence type="ECO:0000313" key="1">
    <source>
        <dbReference type="EMBL" id="MBB6576245.1"/>
    </source>
</evidence>
<protein>
    <submittedName>
        <fullName evidence="1">Uncharacterized protein</fullName>
    </submittedName>
</protein>
<sequence length="84" mass="9541">MAIAWPEIKMRTERMSPAGESNAAERPFRPSFQKLPVLDAAQEGFKRHPVRIVADSHFELIAQTMGRNDEQLLIRVQLSACPRP</sequence>
<reference evidence="1 2" key="1">
    <citation type="submission" date="2020-08" db="EMBL/GenBank/DDBJ databases">
        <title>Functional genomics of gut bacteria from endangered species of beetles.</title>
        <authorList>
            <person name="Carlos-Shanley C."/>
        </authorList>
    </citation>
    <scope>NUCLEOTIDE SEQUENCE [LARGE SCALE GENOMIC DNA]</scope>
    <source>
        <strain evidence="1 2">S00124</strain>
    </source>
</reference>
<proteinExistence type="predicted"/>
<gene>
    <name evidence="1" type="ORF">HNP33_000293</name>
</gene>
<comment type="caution">
    <text evidence="1">The sequence shown here is derived from an EMBL/GenBank/DDBJ whole genome shotgun (WGS) entry which is preliminary data.</text>
</comment>
<evidence type="ECO:0000313" key="2">
    <source>
        <dbReference type="Proteomes" id="UP000562492"/>
    </source>
</evidence>
<keyword evidence="2" id="KW-1185">Reference proteome</keyword>